<reference evidence="1" key="1">
    <citation type="journal article" date="2021" name="PeerJ">
        <title>Extensive microbial diversity within the chicken gut microbiome revealed by metagenomics and culture.</title>
        <authorList>
            <person name="Gilroy R."/>
            <person name="Ravi A."/>
            <person name="Getino M."/>
            <person name="Pursley I."/>
            <person name="Horton D.L."/>
            <person name="Alikhan N.F."/>
            <person name="Baker D."/>
            <person name="Gharbi K."/>
            <person name="Hall N."/>
            <person name="Watson M."/>
            <person name="Adriaenssens E.M."/>
            <person name="Foster-Nyarko E."/>
            <person name="Jarju S."/>
            <person name="Secka A."/>
            <person name="Antonio M."/>
            <person name="Oren A."/>
            <person name="Chaudhuri R.R."/>
            <person name="La Ragione R."/>
            <person name="Hildebrand F."/>
            <person name="Pallen M.J."/>
        </authorList>
    </citation>
    <scope>NUCLEOTIDE SEQUENCE</scope>
    <source>
        <strain evidence="1">ChiHecec2B26-446</strain>
    </source>
</reference>
<dbReference type="Proteomes" id="UP000886752">
    <property type="component" value="Unassembled WGS sequence"/>
</dbReference>
<dbReference type="GO" id="GO:0016852">
    <property type="term" value="F:sirohydrochlorin cobaltochelatase activity"/>
    <property type="evidence" value="ECO:0007669"/>
    <property type="project" value="InterPro"/>
</dbReference>
<dbReference type="Pfam" id="PF06180">
    <property type="entry name" value="CbiK"/>
    <property type="match status" value="1"/>
</dbReference>
<dbReference type="Gene3D" id="3.40.50.1400">
    <property type="match status" value="2"/>
</dbReference>
<gene>
    <name evidence="1" type="ORF">H9894_03275</name>
</gene>
<comment type="caution">
    <text evidence="1">The sequence shown here is derived from an EMBL/GenBank/DDBJ whole genome shotgun (WGS) entry which is preliminary data.</text>
</comment>
<protein>
    <submittedName>
        <fullName evidence="1">Sirohydrochlorin cobaltochelatase</fullName>
    </submittedName>
</protein>
<accession>A0A9D1PWS8</accession>
<evidence type="ECO:0000313" key="1">
    <source>
        <dbReference type="EMBL" id="HIW00194.1"/>
    </source>
</evidence>
<reference evidence="1" key="2">
    <citation type="submission" date="2021-04" db="EMBL/GenBank/DDBJ databases">
        <authorList>
            <person name="Gilroy R."/>
        </authorList>
    </citation>
    <scope>NUCLEOTIDE SEQUENCE</scope>
    <source>
        <strain evidence="1">ChiHecec2B26-446</strain>
    </source>
</reference>
<dbReference type="AlphaFoldDB" id="A0A9D1PWS8"/>
<evidence type="ECO:0000313" key="2">
    <source>
        <dbReference type="Proteomes" id="UP000886752"/>
    </source>
</evidence>
<dbReference type="SUPFAM" id="SSF53800">
    <property type="entry name" value="Chelatase"/>
    <property type="match status" value="1"/>
</dbReference>
<proteinExistence type="predicted"/>
<dbReference type="EMBL" id="DXHV01000036">
    <property type="protein sequence ID" value="HIW00194.1"/>
    <property type="molecule type" value="Genomic_DNA"/>
</dbReference>
<dbReference type="GO" id="GO:0019251">
    <property type="term" value="P:anaerobic cobalamin biosynthetic process"/>
    <property type="evidence" value="ECO:0007669"/>
    <property type="project" value="InterPro"/>
</dbReference>
<dbReference type="InterPro" id="IPR010388">
    <property type="entry name" value="Anaerobic_Co-chelatase"/>
</dbReference>
<organism evidence="1 2">
    <name type="scientific">Candidatus Desulfovibrio intestinipullorum</name>
    <dbReference type="NCBI Taxonomy" id="2838536"/>
    <lineage>
        <taxon>Bacteria</taxon>
        <taxon>Pseudomonadati</taxon>
        <taxon>Thermodesulfobacteriota</taxon>
        <taxon>Desulfovibrionia</taxon>
        <taxon>Desulfovibrionales</taxon>
        <taxon>Desulfovibrionaceae</taxon>
        <taxon>Desulfovibrio</taxon>
    </lineage>
</organism>
<sequence length="270" mass="29205">MPAENPAILLIAYGSCLASGLDALRHFETRVRQRHPGFPVRWAYTSEHIRNRLAVQVRRKSDSVVKAIRRLVLERFSPIVAQPLQIVSATENEVVEGLTQSVSAELGVPVSVGAPLLATEADVHLCVQAMLAHLPEGRTAEEDVIFVGHGASHAAQTRYAELCRLASAMDGGIHVATLSGNMPLEGLLPRLTSHRVWLVPLLSSVGKHTVSDIAGSDPDSLKSFLERHGHECLAVKEGVLVHKAFADIWLDHLEQAMARLGLGSRSSATP</sequence>
<name>A0A9D1PWS8_9BACT</name>